<evidence type="ECO:0000256" key="1">
    <source>
        <dbReference type="SAM" id="MobiDB-lite"/>
    </source>
</evidence>
<dbReference type="EMBL" id="UOGE01000081">
    <property type="protein sequence ID" value="VAX23094.1"/>
    <property type="molecule type" value="Genomic_DNA"/>
</dbReference>
<feature type="region of interest" description="Disordered" evidence="1">
    <location>
        <begin position="1"/>
        <end position="61"/>
    </location>
</feature>
<protein>
    <submittedName>
        <fullName evidence="2">Uncharacterized protein</fullName>
    </submittedName>
</protein>
<organism evidence="2">
    <name type="scientific">hydrothermal vent metagenome</name>
    <dbReference type="NCBI Taxonomy" id="652676"/>
    <lineage>
        <taxon>unclassified sequences</taxon>
        <taxon>metagenomes</taxon>
        <taxon>ecological metagenomes</taxon>
    </lineage>
</organism>
<name>A0A3B1CGJ5_9ZZZZ</name>
<gene>
    <name evidence="2" type="ORF">MNBD_NITROSPINAE02-902</name>
</gene>
<sequence length="61" mass="6095">MPALDILNTSGKNAAVPLKPRGAPIGNIRTDSGDPQKAALAQSARDALPPAPPGGKVNILA</sequence>
<reference evidence="2" key="1">
    <citation type="submission" date="2018-06" db="EMBL/GenBank/DDBJ databases">
        <authorList>
            <person name="Zhirakovskaya E."/>
        </authorList>
    </citation>
    <scope>NUCLEOTIDE SEQUENCE</scope>
</reference>
<accession>A0A3B1CGJ5</accession>
<evidence type="ECO:0000313" key="2">
    <source>
        <dbReference type="EMBL" id="VAX23094.1"/>
    </source>
</evidence>
<proteinExistence type="predicted"/>
<dbReference type="AlphaFoldDB" id="A0A3B1CGJ5"/>